<dbReference type="Gene3D" id="2.40.40.20">
    <property type="match status" value="1"/>
</dbReference>
<keyword evidence="4 7" id="KW-0479">Metal-binding</keyword>
<keyword evidence="5 7" id="KW-0804">Transcription</keyword>
<dbReference type="Pfam" id="PF04983">
    <property type="entry name" value="RNA_pol_Rpb1_3"/>
    <property type="match status" value="1"/>
</dbReference>
<organism evidence="10 11">
    <name type="scientific">Shimia sagamensis</name>
    <dbReference type="NCBI Taxonomy" id="1566352"/>
    <lineage>
        <taxon>Bacteria</taxon>
        <taxon>Pseudomonadati</taxon>
        <taxon>Pseudomonadota</taxon>
        <taxon>Alphaproteobacteria</taxon>
        <taxon>Rhodobacterales</taxon>
        <taxon>Roseobacteraceae</taxon>
    </lineage>
</organism>
<comment type="catalytic activity">
    <reaction evidence="6 7 8">
        <text>RNA(n) + a ribonucleoside 5'-triphosphate = RNA(n+1) + diphosphate</text>
        <dbReference type="Rhea" id="RHEA:21248"/>
        <dbReference type="Rhea" id="RHEA-COMP:14527"/>
        <dbReference type="Rhea" id="RHEA-COMP:17342"/>
        <dbReference type="ChEBI" id="CHEBI:33019"/>
        <dbReference type="ChEBI" id="CHEBI:61557"/>
        <dbReference type="ChEBI" id="CHEBI:140395"/>
        <dbReference type="EC" id="2.7.7.6"/>
    </reaction>
</comment>
<dbReference type="SUPFAM" id="SSF64484">
    <property type="entry name" value="beta and beta-prime subunits of DNA dependent RNA-polymerase"/>
    <property type="match status" value="1"/>
</dbReference>
<comment type="similarity">
    <text evidence="7 8">Belongs to the RNA polymerase beta' chain family.</text>
</comment>
<feature type="binding site" evidence="7">
    <location>
        <position position="90"/>
    </location>
    <ligand>
        <name>Zn(2+)</name>
        <dbReference type="ChEBI" id="CHEBI:29105"/>
        <label>1</label>
    </ligand>
</feature>
<dbReference type="EMBL" id="FXTY01000003">
    <property type="protein sequence ID" value="SMP20505.1"/>
    <property type="molecule type" value="Genomic_DNA"/>
</dbReference>
<feature type="domain" description="RNA polymerase N-terminal" evidence="9">
    <location>
        <begin position="238"/>
        <end position="517"/>
    </location>
</feature>
<dbReference type="InterPro" id="IPR006592">
    <property type="entry name" value="RNA_pol_N"/>
</dbReference>
<proteinExistence type="inferred from homology"/>
<feature type="binding site" evidence="7">
    <location>
        <position position="463"/>
    </location>
    <ligand>
        <name>Mg(2+)</name>
        <dbReference type="ChEBI" id="CHEBI:18420"/>
    </ligand>
</feature>
<feature type="binding site" evidence="7">
    <location>
        <position position="467"/>
    </location>
    <ligand>
        <name>Mg(2+)</name>
        <dbReference type="ChEBI" id="CHEBI:18420"/>
    </ligand>
</feature>
<keyword evidence="7" id="KW-0460">Magnesium</keyword>
<accession>A0ABY1NYC5</accession>
<dbReference type="Gene3D" id="1.10.150.390">
    <property type="match status" value="1"/>
</dbReference>
<dbReference type="InterPro" id="IPR044893">
    <property type="entry name" value="RNA_pol_Rpb1_clamp_domain"/>
</dbReference>
<comment type="function">
    <text evidence="7 8">DNA-dependent RNA polymerase catalyzes the transcription of DNA into RNA using the four ribonucleoside triphosphates as substrates.</text>
</comment>
<evidence type="ECO:0000256" key="6">
    <source>
        <dbReference type="ARBA" id="ARBA00048552"/>
    </source>
</evidence>
<dbReference type="GO" id="GO:0000428">
    <property type="term" value="C:DNA-directed RNA polymerase complex"/>
    <property type="evidence" value="ECO:0007669"/>
    <property type="project" value="UniProtKB-KW"/>
</dbReference>
<dbReference type="Pfam" id="PF00623">
    <property type="entry name" value="RNA_pol_Rpb1_2"/>
    <property type="match status" value="1"/>
</dbReference>
<evidence type="ECO:0000256" key="5">
    <source>
        <dbReference type="ARBA" id="ARBA00023163"/>
    </source>
</evidence>
<dbReference type="Proteomes" id="UP001157961">
    <property type="component" value="Unassembled WGS sequence"/>
</dbReference>
<feature type="binding site" evidence="7">
    <location>
        <position position="74"/>
    </location>
    <ligand>
        <name>Zn(2+)</name>
        <dbReference type="ChEBI" id="CHEBI:29105"/>
        <label>1</label>
    </ligand>
</feature>
<keyword evidence="3 7" id="KW-0548">Nucleotidyltransferase</keyword>
<keyword evidence="1 7" id="KW-0240">DNA-directed RNA polymerase</keyword>
<dbReference type="InterPro" id="IPR038120">
    <property type="entry name" value="Rpb1_funnel_sf"/>
</dbReference>
<keyword evidence="11" id="KW-1185">Reference proteome</keyword>
<dbReference type="Pfam" id="PF04997">
    <property type="entry name" value="RNA_pol_Rpb1_1"/>
    <property type="match status" value="1"/>
</dbReference>
<dbReference type="CDD" id="cd01609">
    <property type="entry name" value="RNAP_beta'_N"/>
    <property type="match status" value="1"/>
</dbReference>
<evidence type="ECO:0000259" key="9">
    <source>
        <dbReference type="SMART" id="SM00663"/>
    </source>
</evidence>
<feature type="binding site" evidence="7">
    <location>
        <position position="72"/>
    </location>
    <ligand>
        <name>Zn(2+)</name>
        <dbReference type="ChEBI" id="CHEBI:29105"/>
        <label>1</label>
    </ligand>
</feature>
<sequence>MNQELTNNPFNPLAPQKTFDEIKVSLASPERILSWSYGEIKKPETINYRTFKPERDGLFCARIFGPIKDYECLCGKYKRMKYRGVVCEKCGVEVTLQKVRRERMGHIELAAPVAHIWFLKSLPSRIGLMLDMTLRDLERVLYFENYVVIEPGLTDLQYGQMMTEEEYMDAQDAYGMDAFTANIGAEAIREMLSQIDLESEADQLRADLAEATGELKPKKIIKRLKVVESFIESGNRPEWMILTVIPVIPPELRPLVPLDGGRFATSDLNDLYRRVINRNNRLKRLIELRAPDIIVRNEKRMLQESVDALFDNGRRGRVITGANKRPLKSLSDMLKGKQGRFRQNLLGKRVDFSGRSVIVTGPELKLHQCGLPKKMALELFKPFIYSRLEAKGLSSTVKQAKKLVEKERPEVWDILDEVIREHPVMLNRAPTLHRLGIQAFEPVLIEGKAIQLHPLVCSAFNADFDGDQMAVHVPLSLEAQLEARVLMMSTNNVLSPANGAPIIVPSQDMILGLYYTTIMREGMKGEGMVFSSIEEVQYALDSGVVHLHTKITARIRQFDENGLEVFERFETTPGRVRLGSLLPKNSKAPFELVNKLLRKKDVQNVIDTVYRYCGQKESVIFCDQIMTMGFREAFKAGISFGKDDMVIPDNKWTIVDGTRDQVKDFEQQYMDGLITQGEKYNKVVDAWSKCNDKVTDAMMGTISSSQRDEDGSEAEPNSVYMMAHSGARGSVTQMKQLGGMRGLMAKPNGDIIETPIISNFKEGLTVLEYFNSTHGARKGLSDTALKTANSGYLTRRLVDVAQDCIVRAHDCGTDTAITAEAAVNDGEVVASLAERVLGRVTAEDVMKPGTDEVLVAHGQLIDERMADTIDEAGVATMRIRSPLTCEAEEGVCAMCYGRDLARGTMVNTGEAVGIIAAQSIGEPGTQLTMRTFHIGGVAQGGQQSFLEASQEGKIVFENANTLENANGEILVMGRNMKLIIQGEDGDERASHKVGYGSKLFVKEDQMVNFGDKLFEWDPYTLPILAEKDGKAKFVDLTVGISIRDETDDATGMSQKIVTDWRSAPKGNELKPEVILVDADGEPVRNDAGNPVHYPMSVDAVLSIEDVQDVKAGDVIARIPREGAKTKDITGGLPRVAELFEARRPKDHAIIAEIDGYVRFGRDYKNKRRIGIEPSDESMETVEYMVPKGKHIPVQEGDFVQKGDYIMDGNPAPHDILSIMGVEALADYMIDEVQDVYRLQGVKINDKHIEVIVRQMLQKWEIQDSGETTLLKGEHVEKIEFDTANEKALSEGRRPAKGEPILLGITKASLQTRSFISAASFQETTRVLTEASVQGKKDKLVGLKENVIVGRLIPAGTGGATQKVRRIASERDNVVVEARREEAEAAAALAAPVADVSADDVFDSGLVETPESRDFD</sequence>
<dbReference type="HAMAP" id="MF_01322">
    <property type="entry name" value="RNApol_bact_RpoC"/>
    <property type="match status" value="1"/>
</dbReference>
<protein>
    <recommendedName>
        <fullName evidence="7">DNA-directed RNA polymerase subunit beta'</fullName>
        <shortName evidence="7">RNAP subunit beta'</shortName>
        <ecNumber evidence="7">2.7.7.6</ecNumber>
    </recommendedName>
    <alternativeName>
        <fullName evidence="7">RNA polymerase subunit beta'</fullName>
    </alternativeName>
    <alternativeName>
        <fullName evidence="7">Transcriptase subunit beta'</fullName>
    </alternativeName>
</protein>
<dbReference type="InterPro" id="IPR007081">
    <property type="entry name" value="RNA_pol_Rpb1_5"/>
</dbReference>
<name>A0ABY1NYC5_9RHOB</name>
<feature type="binding site" evidence="7">
    <location>
        <position position="892"/>
    </location>
    <ligand>
        <name>Zn(2+)</name>
        <dbReference type="ChEBI" id="CHEBI:29105"/>
        <label>2</label>
    </ligand>
</feature>
<comment type="cofactor">
    <cofactor evidence="7">
        <name>Mg(2+)</name>
        <dbReference type="ChEBI" id="CHEBI:18420"/>
    </cofactor>
    <text evidence="7">Binds 1 Mg(2+) ion per subunit.</text>
</comment>
<evidence type="ECO:0000256" key="2">
    <source>
        <dbReference type="ARBA" id="ARBA00022679"/>
    </source>
</evidence>
<dbReference type="Gene3D" id="1.10.132.30">
    <property type="match status" value="1"/>
</dbReference>
<keyword evidence="7" id="KW-0862">Zinc</keyword>
<dbReference type="InterPro" id="IPR045867">
    <property type="entry name" value="DNA-dir_RpoC_beta_prime"/>
</dbReference>
<feature type="binding site" evidence="7">
    <location>
        <position position="87"/>
    </location>
    <ligand>
        <name>Zn(2+)</name>
        <dbReference type="ChEBI" id="CHEBI:29105"/>
        <label>1</label>
    </ligand>
</feature>
<gene>
    <name evidence="7" type="primary">rpoC</name>
    <name evidence="10" type="ORF">SAMN06265373_103545</name>
</gene>
<dbReference type="Gene3D" id="4.10.860.120">
    <property type="entry name" value="RNA polymerase II, clamp domain"/>
    <property type="match status" value="1"/>
</dbReference>
<dbReference type="EC" id="2.7.7.6" evidence="7"/>
<evidence type="ECO:0000313" key="11">
    <source>
        <dbReference type="Proteomes" id="UP001157961"/>
    </source>
</evidence>
<dbReference type="Gene3D" id="1.10.274.100">
    <property type="entry name" value="RNA polymerase Rpb1, domain 3"/>
    <property type="match status" value="2"/>
</dbReference>
<evidence type="ECO:0000256" key="4">
    <source>
        <dbReference type="ARBA" id="ARBA00022723"/>
    </source>
</evidence>
<dbReference type="CDD" id="cd02655">
    <property type="entry name" value="RNAP_beta'_C"/>
    <property type="match status" value="1"/>
</dbReference>
<dbReference type="InterPro" id="IPR000722">
    <property type="entry name" value="RNA_pol_asu"/>
</dbReference>
<dbReference type="InterPro" id="IPR007066">
    <property type="entry name" value="RNA_pol_Rpb1_3"/>
</dbReference>
<dbReference type="InterPro" id="IPR007083">
    <property type="entry name" value="RNA_pol_Rpb1_4"/>
</dbReference>
<evidence type="ECO:0000256" key="7">
    <source>
        <dbReference type="HAMAP-Rule" id="MF_01322"/>
    </source>
</evidence>
<comment type="subunit">
    <text evidence="7">The RNAP catalytic core consists of 2 alpha, 1 beta, 1 beta' and 1 omega subunit. When a sigma factor is associated with the core the holoenzyme is formed, which can initiate transcription.</text>
</comment>
<feature type="binding site" evidence="7">
    <location>
        <position position="895"/>
    </location>
    <ligand>
        <name>Zn(2+)</name>
        <dbReference type="ChEBI" id="CHEBI:29105"/>
        <label>2</label>
    </ligand>
</feature>
<dbReference type="Gene3D" id="1.10.1790.20">
    <property type="match status" value="1"/>
</dbReference>
<feature type="binding site" evidence="7">
    <location>
        <position position="811"/>
    </location>
    <ligand>
        <name>Zn(2+)</name>
        <dbReference type="ChEBI" id="CHEBI:29105"/>
        <label>2</label>
    </ligand>
</feature>
<comment type="caution">
    <text evidence="10">The sequence shown here is derived from an EMBL/GenBank/DDBJ whole genome shotgun (WGS) entry which is preliminary data.</text>
</comment>
<dbReference type="SMART" id="SM00663">
    <property type="entry name" value="RPOLA_N"/>
    <property type="match status" value="1"/>
</dbReference>
<dbReference type="PANTHER" id="PTHR19376:SF54">
    <property type="entry name" value="DNA-DIRECTED RNA POLYMERASE SUBUNIT BETA"/>
    <property type="match status" value="1"/>
</dbReference>
<dbReference type="Gene3D" id="2.40.50.100">
    <property type="match status" value="3"/>
</dbReference>
<dbReference type="InterPro" id="IPR007080">
    <property type="entry name" value="RNA_pol_Rpb1_1"/>
</dbReference>
<dbReference type="Gene3D" id="1.10.40.90">
    <property type="match status" value="1"/>
</dbReference>
<dbReference type="InterPro" id="IPR012754">
    <property type="entry name" value="DNA-dir_RpoC_beta_prime_bact"/>
</dbReference>
<keyword evidence="2 7" id="KW-0808">Transferase</keyword>
<dbReference type="Pfam" id="PF05000">
    <property type="entry name" value="RNA_pol_Rpb1_4"/>
    <property type="match status" value="1"/>
</dbReference>
<dbReference type="Pfam" id="PF04998">
    <property type="entry name" value="RNA_pol_Rpb1_5"/>
    <property type="match status" value="1"/>
</dbReference>
<evidence type="ECO:0000256" key="8">
    <source>
        <dbReference type="RuleBase" id="RU004279"/>
    </source>
</evidence>
<comment type="cofactor">
    <cofactor evidence="7">
        <name>Zn(2+)</name>
        <dbReference type="ChEBI" id="CHEBI:29105"/>
    </cofactor>
    <text evidence="7">Binds 2 Zn(2+) ions per subunit.</text>
</comment>
<evidence type="ECO:0000256" key="1">
    <source>
        <dbReference type="ARBA" id="ARBA00022478"/>
    </source>
</evidence>
<evidence type="ECO:0000256" key="3">
    <source>
        <dbReference type="ARBA" id="ARBA00022695"/>
    </source>
</evidence>
<dbReference type="RefSeq" id="WP_283425967.1">
    <property type="nucleotide sequence ID" value="NZ_FXTY01000003.1"/>
</dbReference>
<dbReference type="InterPro" id="IPR042102">
    <property type="entry name" value="RNA_pol_Rpb1_3_sf"/>
</dbReference>
<dbReference type="NCBIfam" id="TIGR02386">
    <property type="entry name" value="rpoC_TIGR"/>
    <property type="match status" value="1"/>
</dbReference>
<reference evidence="10 11" key="1">
    <citation type="submission" date="2017-05" db="EMBL/GenBank/DDBJ databases">
        <authorList>
            <person name="Varghese N."/>
            <person name="Submissions S."/>
        </authorList>
    </citation>
    <scope>NUCLEOTIDE SEQUENCE [LARGE SCALE GENOMIC DNA]</scope>
    <source>
        <strain evidence="10 11">DSM 29734</strain>
    </source>
</reference>
<evidence type="ECO:0000313" key="10">
    <source>
        <dbReference type="EMBL" id="SMP20505.1"/>
    </source>
</evidence>
<feature type="binding site" evidence="7">
    <location>
        <position position="885"/>
    </location>
    <ligand>
        <name>Zn(2+)</name>
        <dbReference type="ChEBI" id="CHEBI:29105"/>
        <label>2</label>
    </ligand>
</feature>
<feature type="binding site" evidence="7">
    <location>
        <position position="465"/>
    </location>
    <ligand>
        <name>Mg(2+)</name>
        <dbReference type="ChEBI" id="CHEBI:18420"/>
    </ligand>
</feature>
<dbReference type="PANTHER" id="PTHR19376">
    <property type="entry name" value="DNA-DIRECTED RNA POLYMERASE"/>
    <property type="match status" value="1"/>
</dbReference>